<protein>
    <submittedName>
        <fullName evidence="2">Putative RecB family nuclease</fullName>
    </submittedName>
</protein>
<dbReference type="InterPro" id="IPR038720">
    <property type="entry name" value="YprB_RNase_H-like_dom"/>
</dbReference>
<dbReference type="EMBL" id="JACBZS010000001">
    <property type="protein sequence ID" value="NYI70619.1"/>
    <property type="molecule type" value="Genomic_DNA"/>
</dbReference>
<dbReference type="AlphaFoldDB" id="A0A7Z0D809"/>
<dbReference type="Pfam" id="PF13482">
    <property type="entry name" value="RNase_H_2"/>
    <property type="match status" value="1"/>
</dbReference>
<proteinExistence type="predicted"/>
<organism evidence="2 3">
    <name type="scientific">Naumannella cuiyingiana</name>
    <dbReference type="NCBI Taxonomy" id="1347891"/>
    <lineage>
        <taxon>Bacteria</taxon>
        <taxon>Bacillati</taxon>
        <taxon>Actinomycetota</taxon>
        <taxon>Actinomycetes</taxon>
        <taxon>Propionibacteriales</taxon>
        <taxon>Propionibacteriaceae</taxon>
        <taxon>Naumannella</taxon>
    </lineage>
</organism>
<keyword evidence="3" id="KW-1185">Reference proteome</keyword>
<sequence>MSAGFLLDSYAARSCAVKTHNRFDATVPPQPASDESLPEVFAGGAEHARQMLDALADAVPATIDLRGIDSPTERTARTADAIALGLSLIIAGSPPVDGLGRRTGRPAALLRGPNRADGTAGYFPVLTRFGKLTERRRQSRPSEAAEGAVIRIAALTRPEFSASRGDPERSWRTRNEGLLLQAAHHWRMLQAAGWAAGGPPRAALIGTDRRVTWIDLGQAFLRTYSASSPTGWRLRSPLERYDHEFRFRVKVAKVALRRTGGPQDPAPLVRPIRIRECDHCVWWENCRGQLDDDDLSLRIDKSPLDIREISALRGLGVETVHDLVGADLDRLKIDYLPLVRHRPGAERRLELAARRADLLARDVALERLTSGPIEVPAADVEIDLDIETSRSERVYLWGFRVHDVAAGSPPEFVEFSAWWELDARGERALAVRAIRWLRQLVASGRTVRVYHYSDYEVVQLRRLAAAGDPELAWALEFAREGFCDLYRVVADHYFGAHGLGLKTVATRGAGFTWRDEDPGGLNSLTWFDEAVHAVDPVERAAARARVLAYNEDDVTATWQLRRWLREQQ</sequence>
<evidence type="ECO:0000259" key="1">
    <source>
        <dbReference type="Pfam" id="PF13482"/>
    </source>
</evidence>
<dbReference type="NCBIfam" id="TIGR03491">
    <property type="entry name" value="TM0106 family RecB-like putative nuclease"/>
    <property type="match status" value="1"/>
</dbReference>
<evidence type="ECO:0000313" key="3">
    <source>
        <dbReference type="Proteomes" id="UP000527616"/>
    </source>
</evidence>
<reference evidence="2 3" key="1">
    <citation type="submission" date="2020-07" db="EMBL/GenBank/DDBJ databases">
        <title>Sequencing the genomes of 1000 actinobacteria strains.</title>
        <authorList>
            <person name="Klenk H.-P."/>
        </authorList>
    </citation>
    <scope>NUCLEOTIDE SEQUENCE [LARGE SCALE GENOMIC DNA]</scope>
    <source>
        <strain evidence="2 3">DSM 103164</strain>
    </source>
</reference>
<dbReference type="Proteomes" id="UP000527616">
    <property type="component" value="Unassembled WGS sequence"/>
</dbReference>
<dbReference type="InterPro" id="IPR019993">
    <property type="entry name" value="RecB_nuclease_TM0106_put"/>
</dbReference>
<gene>
    <name evidence="2" type="ORF">GGQ54_001179</name>
</gene>
<feature type="domain" description="YprB ribonuclease H-like" evidence="1">
    <location>
        <begin position="384"/>
        <end position="564"/>
    </location>
</feature>
<accession>A0A7Z0D809</accession>
<dbReference type="RefSeq" id="WP_179444557.1">
    <property type="nucleotide sequence ID" value="NZ_JACBZS010000001.1"/>
</dbReference>
<name>A0A7Z0D809_9ACTN</name>
<evidence type="ECO:0000313" key="2">
    <source>
        <dbReference type="EMBL" id="NYI70619.1"/>
    </source>
</evidence>
<comment type="caution">
    <text evidence="2">The sequence shown here is derived from an EMBL/GenBank/DDBJ whole genome shotgun (WGS) entry which is preliminary data.</text>
</comment>